<proteinExistence type="predicted"/>
<dbReference type="EMBL" id="JAXHOZ010000025">
    <property type="protein sequence ID" value="MDY4377395.1"/>
    <property type="molecule type" value="Genomic_DNA"/>
</dbReference>
<evidence type="ECO:0000313" key="2">
    <source>
        <dbReference type="Proteomes" id="UP001269968"/>
    </source>
</evidence>
<organism evidence="1 2">
    <name type="scientific">Pectobacterium brasiliense</name>
    <dbReference type="NCBI Taxonomy" id="180957"/>
    <lineage>
        <taxon>Bacteria</taxon>
        <taxon>Pseudomonadati</taxon>
        <taxon>Pseudomonadota</taxon>
        <taxon>Gammaproteobacteria</taxon>
        <taxon>Enterobacterales</taxon>
        <taxon>Pectobacteriaceae</taxon>
        <taxon>Pectobacterium</taxon>
    </lineage>
</organism>
<dbReference type="RefSeq" id="WP_320713912.1">
    <property type="nucleotide sequence ID" value="NZ_JAXHOZ010000025.1"/>
</dbReference>
<sequence length="303" mass="35803">MILPGYEPRSATIPAKVDYELSLEYQLEKVIWCVEKFSKRLRDDRHPNDLENETYFLFDTLINNVSTLAEYYFSNVVYSLIGTILDKPKKIEFRGLDNSNYIDKKKDIFKKFKIGELTKGTDVEKKEYLNRCNECFDRYLEFIISGRYDILHEINNHIKHNVRLRGFWLKPGSSKDDFIKYHFLRFTKDHEFLFKDKIIKSLLSIDYDEASQDNFELIFKNGKYNSVKKHGRFIFFANDDVVYVRGPSGAGLTSNSIVKKSYQLCLEIIKTLISSKTGYITELEKLNYFKEVIEREDNKLTLI</sequence>
<comment type="caution">
    <text evidence="1">The sequence shown here is derived from an EMBL/GenBank/DDBJ whole genome shotgun (WGS) entry which is preliminary data.</text>
</comment>
<evidence type="ECO:0000313" key="1">
    <source>
        <dbReference type="EMBL" id="MDY4377395.1"/>
    </source>
</evidence>
<dbReference type="AlphaFoldDB" id="A0AAW9H116"/>
<gene>
    <name evidence="1" type="ORF">SOV92_06000</name>
</gene>
<dbReference type="Proteomes" id="UP001269968">
    <property type="component" value="Unassembled WGS sequence"/>
</dbReference>
<reference evidence="1" key="1">
    <citation type="submission" date="2023-11" db="EMBL/GenBank/DDBJ databases">
        <title>Comparative genomics revealed phylogeny of phytopathogenic Pectobacterium aroidearum based on whole-genome sequencing and function of putative horizontal acquire islands in P. aroidearum PccS1.</title>
        <authorList>
            <person name="Fan J."/>
            <person name="Yang L."/>
        </authorList>
    </citation>
    <scope>NUCLEOTIDE SEQUENCE</scope>
    <source>
        <strain evidence="1">NJAU140</strain>
    </source>
</reference>
<accession>A0AAW9H116</accession>
<protein>
    <submittedName>
        <fullName evidence="1">Uncharacterized protein</fullName>
    </submittedName>
</protein>
<name>A0AAW9H116_9GAMM</name>